<dbReference type="GO" id="GO:0046872">
    <property type="term" value="F:metal ion binding"/>
    <property type="evidence" value="ECO:0007669"/>
    <property type="project" value="UniProtKB-KW"/>
</dbReference>
<dbReference type="GO" id="GO:0006183">
    <property type="term" value="P:GTP biosynthetic process"/>
    <property type="evidence" value="ECO:0007669"/>
    <property type="project" value="UniProtKB-UniRule"/>
</dbReference>
<dbReference type="EC" id="2.7.4.6" evidence="2 13"/>
<dbReference type="InterPro" id="IPR034907">
    <property type="entry name" value="NDK-like_dom"/>
</dbReference>
<dbReference type="InterPro" id="IPR023005">
    <property type="entry name" value="Nucleoside_diP_kinase_AS"/>
</dbReference>
<dbReference type="NCBIfam" id="NF001908">
    <property type="entry name" value="PRK00668.1"/>
    <property type="match status" value="1"/>
</dbReference>
<comment type="subunit">
    <text evidence="13">Homotetramer.</text>
</comment>
<evidence type="ECO:0000256" key="7">
    <source>
        <dbReference type="ARBA" id="ARBA00022723"/>
    </source>
</evidence>
<evidence type="ECO:0000256" key="16">
    <source>
        <dbReference type="RuleBase" id="RU004013"/>
    </source>
</evidence>
<comment type="function">
    <text evidence="13">Major role in the synthesis of nucleoside triphosphates other than ATP. The ATP gamma phosphate is transferred to the NDP beta phosphate via a ping-pong mechanism, using a phosphorylated active-site intermediate.</text>
</comment>
<evidence type="ECO:0000313" key="18">
    <source>
        <dbReference type="EMBL" id="SDF10374.1"/>
    </source>
</evidence>
<evidence type="ECO:0000256" key="15">
    <source>
        <dbReference type="RuleBase" id="RU004011"/>
    </source>
</evidence>
<keyword evidence="12 13" id="KW-0546">Nucleotide metabolism</keyword>
<dbReference type="Pfam" id="PF00334">
    <property type="entry name" value="NDK"/>
    <property type="match status" value="1"/>
</dbReference>
<evidence type="ECO:0000256" key="13">
    <source>
        <dbReference type="HAMAP-Rule" id="MF_00451"/>
    </source>
</evidence>
<comment type="subcellular location">
    <subcellularLocation>
        <location evidence="13">Cytoplasm</location>
    </subcellularLocation>
</comment>
<dbReference type="RefSeq" id="WP_092152492.1">
    <property type="nucleotide sequence ID" value="NZ_FNBX01000001.1"/>
</dbReference>
<proteinExistence type="inferred from homology"/>
<dbReference type="PANTHER" id="PTHR46161:SF3">
    <property type="entry name" value="NUCLEOSIDE DIPHOSPHATE KINASE DDB_G0292928-RELATED"/>
    <property type="match status" value="1"/>
</dbReference>
<feature type="binding site" evidence="13 14">
    <location>
        <position position="58"/>
    </location>
    <ligand>
        <name>ATP</name>
        <dbReference type="ChEBI" id="CHEBI:30616"/>
    </ligand>
</feature>
<keyword evidence="7 13" id="KW-0479">Metal-binding</keyword>
<dbReference type="OrthoDB" id="9801161at2"/>
<evidence type="ECO:0000256" key="2">
    <source>
        <dbReference type="ARBA" id="ARBA00012966"/>
    </source>
</evidence>
<accession>A0A1G7ICY7</accession>
<name>A0A1G7ICY7_9BACT</name>
<dbReference type="GO" id="GO:0004550">
    <property type="term" value="F:nucleoside diphosphate kinase activity"/>
    <property type="evidence" value="ECO:0007669"/>
    <property type="project" value="UniProtKB-UniRule"/>
</dbReference>
<evidence type="ECO:0000256" key="4">
    <source>
        <dbReference type="ARBA" id="ARBA00022490"/>
    </source>
</evidence>
<dbReference type="EMBL" id="FNBX01000001">
    <property type="protein sequence ID" value="SDF10374.1"/>
    <property type="molecule type" value="Genomic_DNA"/>
</dbReference>
<dbReference type="FunFam" id="3.30.70.141:FF:000003">
    <property type="entry name" value="Nucleoside diphosphate kinase"/>
    <property type="match status" value="1"/>
</dbReference>
<dbReference type="SMART" id="SM00562">
    <property type="entry name" value="NDK"/>
    <property type="match status" value="1"/>
</dbReference>
<dbReference type="GO" id="GO:0006228">
    <property type="term" value="P:UTP biosynthetic process"/>
    <property type="evidence" value="ECO:0007669"/>
    <property type="project" value="UniProtKB-UniRule"/>
</dbReference>
<dbReference type="PROSITE" id="PS00469">
    <property type="entry name" value="NDPK"/>
    <property type="match status" value="1"/>
</dbReference>
<reference evidence="19" key="1">
    <citation type="submission" date="2016-10" db="EMBL/GenBank/DDBJ databases">
        <authorList>
            <person name="Varghese N."/>
            <person name="Submissions S."/>
        </authorList>
    </citation>
    <scope>NUCLEOTIDE SEQUENCE [LARGE SCALE GENOMIC DNA]</scope>
    <source>
        <strain evidence="19">KHC7</strain>
    </source>
</reference>
<evidence type="ECO:0000256" key="11">
    <source>
        <dbReference type="ARBA" id="ARBA00022842"/>
    </source>
</evidence>
<keyword evidence="9 13" id="KW-0418">Kinase</keyword>
<feature type="binding site" evidence="13 14">
    <location>
        <position position="92"/>
    </location>
    <ligand>
        <name>ATP</name>
        <dbReference type="ChEBI" id="CHEBI:30616"/>
    </ligand>
</feature>
<evidence type="ECO:0000256" key="9">
    <source>
        <dbReference type="ARBA" id="ARBA00022777"/>
    </source>
</evidence>
<dbReference type="GO" id="GO:0005524">
    <property type="term" value="F:ATP binding"/>
    <property type="evidence" value="ECO:0007669"/>
    <property type="project" value="UniProtKB-UniRule"/>
</dbReference>
<dbReference type="CDD" id="cd04413">
    <property type="entry name" value="NDPk_I"/>
    <property type="match status" value="1"/>
</dbReference>
<feature type="domain" description="Nucleoside diphosphate kinase-like" evidence="17">
    <location>
        <begin position="2"/>
        <end position="139"/>
    </location>
</feature>
<evidence type="ECO:0000256" key="12">
    <source>
        <dbReference type="ARBA" id="ARBA00023080"/>
    </source>
</evidence>
<feature type="binding site" evidence="13 14">
    <location>
        <position position="10"/>
    </location>
    <ligand>
        <name>ATP</name>
        <dbReference type="ChEBI" id="CHEBI:30616"/>
    </ligand>
</feature>
<feature type="active site" description="Pros-phosphohistidine intermediate" evidence="13 14">
    <location>
        <position position="116"/>
    </location>
</feature>
<sequence>MQQTTFAIVKPDAVARNLCGEILAAMEAAGLRIVGLKRLRLSKLQAAEFYAVHRERPFFDSLTDYMSSGPVVCAALRGEDAIARWRALMGATDPTKAAPGTLRSKYGQSLEANAVHGSDAPETAAFELGYFFNGLEIVE</sequence>
<evidence type="ECO:0000256" key="10">
    <source>
        <dbReference type="ARBA" id="ARBA00022840"/>
    </source>
</evidence>
<dbReference type="AlphaFoldDB" id="A0A1G7ICY7"/>
<comment type="catalytic activity">
    <reaction evidence="13">
        <text>a ribonucleoside 5'-diphosphate + ATP = a ribonucleoside 5'-triphosphate + ADP</text>
        <dbReference type="Rhea" id="RHEA:18113"/>
        <dbReference type="ChEBI" id="CHEBI:30616"/>
        <dbReference type="ChEBI" id="CHEBI:57930"/>
        <dbReference type="ChEBI" id="CHEBI:61557"/>
        <dbReference type="ChEBI" id="CHEBI:456216"/>
        <dbReference type="EC" id="2.7.4.6"/>
    </reaction>
</comment>
<comment type="cofactor">
    <cofactor evidence="13">
        <name>Mg(2+)</name>
        <dbReference type="ChEBI" id="CHEBI:18420"/>
    </cofactor>
</comment>
<protein>
    <recommendedName>
        <fullName evidence="3 13">Nucleoside diphosphate kinase</fullName>
        <shortName evidence="13">NDK</shortName>
        <shortName evidence="13">NDP kinase</shortName>
        <ecNumber evidence="2 13">2.7.4.6</ecNumber>
    </recommendedName>
    <alternativeName>
        <fullName evidence="13">Nucleoside-2-P kinase</fullName>
    </alternativeName>
</protein>
<dbReference type="InterPro" id="IPR036850">
    <property type="entry name" value="NDK-like_dom_sf"/>
</dbReference>
<evidence type="ECO:0000256" key="1">
    <source>
        <dbReference type="ARBA" id="ARBA00008142"/>
    </source>
</evidence>
<dbReference type="Gene3D" id="3.30.70.141">
    <property type="entry name" value="Nucleoside diphosphate kinase-like domain"/>
    <property type="match status" value="1"/>
</dbReference>
<evidence type="ECO:0000256" key="3">
    <source>
        <dbReference type="ARBA" id="ARBA00017632"/>
    </source>
</evidence>
<dbReference type="SUPFAM" id="SSF54919">
    <property type="entry name" value="Nucleoside diphosphate kinase, NDK"/>
    <property type="match status" value="1"/>
</dbReference>
<keyword evidence="6 13" id="KW-0808">Transferase</keyword>
<keyword evidence="19" id="KW-1185">Reference proteome</keyword>
<dbReference type="HAMAP" id="MF_00451">
    <property type="entry name" value="NDP_kinase"/>
    <property type="match status" value="1"/>
</dbReference>
<dbReference type="PROSITE" id="PS51374">
    <property type="entry name" value="NDPK_LIKE"/>
    <property type="match status" value="1"/>
</dbReference>
<evidence type="ECO:0000256" key="6">
    <source>
        <dbReference type="ARBA" id="ARBA00022679"/>
    </source>
</evidence>
<feature type="binding site" evidence="13 14">
    <location>
        <position position="113"/>
    </location>
    <ligand>
        <name>ATP</name>
        <dbReference type="ChEBI" id="CHEBI:30616"/>
    </ligand>
</feature>
<keyword evidence="11 13" id="KW-0460">Magnesium</keyword>
<comment type="catalytic activity">
    <reaction evidence="13 16">
        <text>a 2'-deoxyribonucleoside 5'-diphosphate + ATP = a 2'-deoxyribonucleoside 5'-triphosphate + ADP</text>
        <dbReference type="Rhea" id="RHEA:44640"/>
        <dbReference type="ChEBI" id="CHEBI:30616"/>
        <dbReference type="ChEBI" id="CHEBI:61560"/>
        <dbReference type="ChEBI" id="CHEBI:73316"/>
        <dbReference type="ChEBI" id="CHEBI:456216"/>
        <dbReference type="EC" id="2.7.4.6"/>
    </reaction>
</comment>
<organism evidence="18 19">
    <name type="scientific">Desulfovibrio legallii</name>
    <dbReference type="NCBI Taxonomy" id="571438"/>
    <lineage>
        <taxon>Bacteria</taxon>
        <taxon>Pseudomonadati</taxon>
        <taxon>Thermodesulfobacteriota</taxon>
        <taxon>Desulfovibrionia</taxon>
        <taxon>Desulfovibrionales</taxon>
        <taxon>Desulfovibrionaceae</taxon>
        <taxon>Desulfovibrio</taxon>
    </lineage>
</organism>
<keyword evidence="4 13" id="KW-0963">Cytoplasm</keyword>
<feature type="binding site" evidence="13 14">
    <location>
        <position position="86"/>
    </location>
    <ligand>
        <name>ATP</name>
        <dbReference type="ChEBI" id="CHEBI:30616"/>
    </ligand>
</feature>
<gene>
    <name evidence="13" type="primary">ndk</name>
    <name evidence="18" type="ORF">SAMN05192586_101238</name>
</gene>
<dbReference type="GO" id="GO:0006241">
    <property type="term" value="P:CTP biosynthetic process"/>
    <property type="evidence" value="ECO:0007669"/>
    <property type="project" value="UniProtKB-UniRule"/>
</dbReference>
<evidence type="ECO:0000256" key="14">
    <source>
        <dbReference type="PROSITE-ProRule" id="PRU00706"/>
    </source>
</evidence>
<keyword evidence="10 13" id="KW-0067">ATP-binding</keyword>
<dbReference type="PANTHER" id="PTHR46161">
    <property type="entry name" value="NUCLEOSIDE DIPHOSPHATE KINASE"/>
    <property type="match status" value="1"/>
</dbReference>
<dbReference type="Proteomes" id="UP000199355">
    <property type="component" value="Unassembled WGS sequence"/>
</dbReference>
<evidence type="ECO:0000256" key="8">
    <source>
        <dbReference type="ARBA" id="ARBA00022741"/>
    </source>
</evidence>
<evidence type="ECO:0000313" key="19">
    <source>
        <dbReference type="Proteomes" id="UP000199355"/>
    </source>
</evidence>
<dbReference type="PRINTS" id="PR01243">
    <property type="entry name" value="NUCDPKINASE"/>
</dbReference>
<dbReference type="GO" id="GO:0005737">
    <property type="term" value="C:cytoplasm"/>
    <property type="evidence" value="ECO:0007669"/>
    <property type="project" value="UniProtKB-SubCell"/>
</dbReference>
<evidence type="ECO:0000259" key="17">
    <source>
        <dbReference type="SMART" id="SM00562"/>
    </source>
</evidence>
<dbReference type="InterPro" id="IPR001564">
    <property type="entry name" value="Nucleoside_diP_kinase"/>
</dbReference>
<dbReference type="STRING" id="571438.SAMN05192586_101238"/>
<keyword evidence="8 13" id="KW-0547">Nucleotide-binding</keyword>
<evidence type="ECO:0000256" key="5">
    <source>
        <dbReference type="ARBA" id="ARBA00022553"/>
    </source>
</evidence>
<keyword evidence="5 13" id="KW-0597">Phosphoprotein</keyword>
<comment type="similarity">
    <text evidence="1 13 14 15">Belongs to the NDK family.</text>
</comment>
<feature type="binding site" evidence="13 14">
    <location>
        <position position="103"/>
    </location>
    <ligand>
        <name>ATP</name>
        <dbReference type="ChEBI" id="CHEBI:30616"/>
    </ligand>
</feature>